<dbReference type="PANTHER" id="PTHR10908">
    <property type="entry name" value="SEROTONIN N-ACETYLTRANSFERASE"/>
    <property type="match status" value="1"/>
</dbReference>
<comment type="caution">
    <text evidence="4">The sequence shown here is derived from an EMBL/GenBank/DDBJ whole genome shotgun (WGS) entry which is preliminary data.</text>
</comment>
<accession>A0A9W8JI66</accession>
<dbReference type="InterPro" id="IPR016181">
    <property type="entry name" value="Acyl_CoA_acyltransferase"/>
</dbReference>
<dbReference type="EMBL" id="JANBPK010000156">
    <property type="protein sequence ID" value="KAJ2936176.1"/>
    <property type="molecule type" value="Genomic_DNA"/>
</dbReference>
<protein>
    <recommendedName>
        <fullName evidence="3">N-acetyltransferase domain-containing protein</fullName>
    </recommendedName>
</protein>
<organism evidence="4 5">
    <name type="scientific">Candolleomyces eurysporus</name>
    <dbReference type="NCBI Taxonomy" id="2828524"/>
    <lineage>
        <taxon>Eukaryota</taxon>
        <taxon>Fungi</taxon>
        <taxon>Dikarya</taxon>
        <taxon>Basidiomycota</taxon>
        <taxon>Agaricomycotina</taxon>
        <taxon>Agaricomycetes</taxon>
        <taxon>Agaricomycetidae</taxon>
        <taxon>Agaricales</taxon>
        <taxon>Agaricineae</taxon>
        <taxon>Psathyrellaceae</taxon>
        <taxon>Candolleomyces</taxon>
    </lineage>
</organism>
<name>A0A9W8JI66_9AGAR</name>
<dbReference type="GO" id="GO:0008080">
    <property type="term" value="F:N-acetyltransferase activity"/>
    <property type="evidence" value="ECO:0007669"/>
    <property type="project" value="UniProtKB-ARBA"/>
</dbReference>
<dbReference type="Gene3D" id="3.40.630.30">
    <property type="match status" value="1"/>
</dbReference>
<gene>
    <name evidence="4" type="ORF">H1R20_g918</name>
</gene>
<dbReference type="OrthoDB" id="3070253at2759"/>
<dbReference type="InterPro" id="IPR000182">
    <property type="entry name" value="GNAT_dom"/>
</dbReference>
<keyword evidence="5" id="KW-1185">Reference proteome</keyword>
<dbReference type="Pfam" id="PF13673">
    <property type="entry name" value="Acetyltransf_10"/>
    <property type="match status" value="1"/>
</dbReference>
<dbReference type="AlphaFoldDB" id="A0A9W8JI66"/>
<keyword evidence="2" id="KW-0012">Acyltransferase</keyword>
<keyword evidence="1" id="KW-0808">Transferase</keyword>
<reference evidence="4" key="1">
    <citation type="submission" date="2022-06" db="EMBL/GenBank/DDBJ databases">
        <title>Genome Sequence of Candolleomyces eurysporus.</title>
        <authorList>
            <person name="Buettner E."/>
        </authorList>
    </citation>
    <scope>NUCLEOTIDE SEQUENCE</scope>
    <source>
        <strain evidence="4">VTCC 930004</strain>
    </source>
</reference>
<evidence type="ECO:0000256" key="1">
    <source>
        <dbReference type="ARBA" id="ARBA00022679"/>
    </source>
</evidence>
<evidence type="ECO:0000256" key="2">
    <source>
        <dbReference type="ARBA" id="ARBA00023315"/>
    </source>
</evidence>
<dbReference type="Proteomes" id="UP001140091">
    <property type="component" value="Unassembled WGS sequence"/>
</dbReference>
<evidence type="ECO:0000313" key="4">
    <source>
        <dbReference type="EMBL" id="KAJ2936176.1"/>
    </source>
</evidence>
<proteinExistence type="predicted"/>
<dbReference type="PANTHER" id="PTHR10908:SF0">
    <property type="entry name" value="SEROTONIN N-ACETYLTRANSFERASE"/>
    <property type="match status" value="1"/>
</dbReference>
<dbReference type="InterPro" id="IPR051635">
    <property type="entry name" value="SNAT-like"/>
</dbReference>
<dbReference type="SUPFAM" id="SSF55729">
    <property type="entry name" value="Acyl-CoA N-acyltransferases (Nat)"/>
    <property type="match status" value="1"/>
</dbReference>
<sequence length="612" mass="69472">MSPVTFEIPQEIIDLVIDHAQSDSPTLQALGLVSKAWSQRTREHLFCDIKLSAGKHTKLRSLFEERPSLRRYVKSLTIQCTRSHWLNGSHSESTLANLSLLDSLTRFSILGECEHSGSLSWKGLLPRVRIALYEVMARPHVTSITLSYIHDFDIVPLMHYHSLEELILDKVEIIDCVSVESGACFPLNDPPCSSSIPMRSRLRRLDISTSPIAFRVLLTCSKSMKHEAPSLNLSNLTHLKVNTSNSHREFTDADWTSLFDLCGPSIESYTVHQTARRRPLPPAIIPLHRFPNLKEFFITIVYQTSMQQDHDSFPVFVEAFDRLSRAGTETGLTTIHMKYTGCSVYIEREVNDLVDGQWWKRLDETMERLTFSGLKDVMFGFNITCCKEEKLTHASMSNHVPGSSSVCIHSVCVAKSQRRKGIALQLLKEYISHLSSAQGSPYKRVLLIVHEELRPFYEKAGFSWLGKSDVTHGSRPWYEMRLDLEDKDNAPQIPADVLQNLLRPSSEKHNPTLVSDCHHGLDDLIMSDSEGTAVNKYDLLCPRGCRSIILKKGVAQWTERTSVMMEPEGSRHSLLPALPPPPRNSTVVACNAITYDFREYRIFSSRWVPLDR</sequence>
<feature type="domain" description="N-acetyltransferase" evidence="3">
    <location>
        <begin position="337"/>
        <end position="485"/>
    </location>
</feature>
<feature type="non-terminal residue" evidence="4">
    <location>
        <position position="1"/>
    </location>
</feature>
<evidence type="ECO:0000259" key="3">
    <source>
        <dbReference type="PROSITE" id="PS51186"/>
    </source>
</evidence>
<evidence type="ECO:0000313" key="5">
    <source>
        <dbReference type="Proteomes" id="UP001140091"/>
    </source>
</evidence>
<dbReference type="PROSITE" id="PS51186">
    <property type="entry name" value="GNAT"/>
    <property type="match status" value="1"/>
</dbReference>